<evidence type="ECO:0000256" key="2">
    <source>
        <dbReference type="ARBA" id="ARBA00012483"/>
    </source>
</evidence>
<dbReference type="PROSITE" id="PS50089">
    <property type="entry name" value="ZF_RING_2"/>
    <property type="match status" value="1"/>
</dbReference>
<evidence type="ECO:0000256" key="3">
    <source>
        <dbReference type="ARBA" id="ARBA00022679"/>
    </source>
</evidence>
<dbReference type="SMART" id="SM00184">
    <property type="entry name" value="RING"/>
    <property type="match status" value="1"/>
</dbReference>
<gene>
    <name evidence="11" type="ORF">G2W53_006338</name>
</gene>
<evidence type="ECO:0000256" key="7">
    <source>
        <dbReference type="ARBA" id="ARBA00023015"/>
    </source>
</evidence>
<dbReference type="EMBL" id="JAAIUW010000003">
    <property type="protein sequence ID" value="KAF7837856.1"/>
    <property type="molecule type" value="Genomic_DNA"/>
</dbReference>
<keyword evidence="7" id="KW-0805">Transcription regulation</keyword>
<dbReference type="InterPro" id="IPR018957">
    <property type="entry name" value="Znf_C3HC4_RING-type"/>
</dbReference>
<evidence type="ECO:0000256" key="8">
    <source>
        <dbReference type="ARBA" id="ARBA00023163"/>
    </source>
</evidence>
<organism evidence="11 12">
    <name type="scientific">Senna tora</name>
    <dbReference type="NCBI Taxonomy" id="362788"/>
    <lineage>
        <taxon>Eukaryota</taxon>
        <taxon>Viridiplantae</taxon>
        <taxon>Streptophyta</taxon>
        <taxon>Embryophyta</taxon>
        <taxon>Tracheophyta</taxon>
        <taxon>Spermatophyta</taxon>
        <taxon>Magnoliopsida</taxon>
        <taxon>eudicotyledons</taxon>
        <taxon>Gunneridae</taxon>
        <taxon>Pentapetalae</taxon>
        <taxon>rosids</taxon>
        <taxon>fabids</taxon>
        <taxon>Fabales</taxon>
        <taxon>Fabaceae</taxon>
        <taxon>Caesalpinioideae</taxon>
        <taxon>Cassia clade</taxon>
        <taxon>Senna</taxon>
    </lineage>
</organism>
<dbReference type="GO" id="GO:0006513">
    <property type="term" value="P:protein monoubiquitination"/>
    <property type="evidence" value="ECO:0007669"/>
    <property type="project" value="TreeGrafter"/>
</dbReference>
<dbReference type="OrthoDB" id="5600418at2759"/>
<dbReference type="PROSITE" id="PS00518">
    <property type="entry name" value="ZF_RING_1"/>
    <property type="match status" value="1"/>
</dbReference>
<dbReference type="Pfam" id="PF00097">
    <property type="entry name" value="zf-C3HC4"/>
    <property type="match status" value="1"/>
</dbReference>
<keyword evidence="6" id="KW-0862">Zinc</keyword>
<sequence length="120" mass="14349">MESSYRRRTVRRRREEENLARKVIWPSIQGHSCPICFMDLEDRYREAAILTVCMHAYCIGCIRKWSNLKRKCPLCNSTFNSWFCKLSLSSREFRKEVLPLEGLTRHSRREVNASHLDARR</sequence>
<dbReference type="InterPro" id="IPR017907">
    <property type="entry name" value="Znf_RING_CS"/>
</dbReference>
<evidence type="ECO:0000256" key="9">
    <source>
        <dbReference type="PROSITE-ProRule" id="PRU00175"/>
    </source>
</evidence>
<dbReference type="GO" id="GO:0008270">
    <property type="term" value="F:zinc ion binding"/>
    <property type="evidence" value="ECO:0007669"/>
    <property type="project" value="UniProtKB-KW"/>
</dbReference>
<keyword evidence="12" id="KW-1185">Reference proteome</keyword>
<dbReference type="InterPro" id="IPR013083">
    <property type="entry name" value="Znf_RING/FYVE/PHD"/>
</dbReference>
<dbReference type="InterPro" id="IPR001841">
    <property type="entry name" value="Znf_RING"/>
</dbReference>
<accession>A0A835CDW3</accession>
<keyword evidence="5 9" id="KW-0863">Zinc-finger</keyword>
<dbReference type="EC" id="2.3.2.27" evidence="2"/>
<evidence type="ECO:0000256" key="5">
    <source>
        <dbReference type="ARBA" id="ARBA00022771"/>
    </source>
</evidence>
<keyword evidence="8" id="KW-0804">Transcription</keyword>
<feature type="domain" description="RING-type" evidence="10">
    <location>
        <begin position="33"/>
        <end position="76"/>
    </location>
</feature>
<protein>
    <recommendedName>
        <fullName evidence="2">RING-type E3 ubiquitin transferase</fullName>
        <ecNumber evidence="2">2.3.2.27</ecNumber>
    </recommendedName>
</protein>
<proteinExistence type="predicted"/>
<evidence type="ECO:0000313" key="11">
    <source>
        <dbReference type="EMBL" id="KAF7837856.1"/>
    </source>
</evidence>
<dbReference type="Proteomes" id="UP000634136">
    <property type="component" value="Unassembled WGS sequence"/>
</dbReference>
<reference evidence="11" key="1">
    <citation type="submission" date="2020-09" db="EMBL/GenBank/DDBJ databases">
        <title>Genome-Enabled Discovery of Anthraquinone Biosynthesis in Senna tora.</title>
        <authorList>
            <person name="Kang S.-H."/>
            <person name="Pandey R.P."/>
            <person name="Lee C.-M."/>
            <person name="Sim J.-S."/>
            <person name="Jeong J.-T."/>
            <person name="Choi B.-S."/>
            <person name="Jung M."/>
            <person name="Ginzburg D."/>
            <person name="Zhao K."/>
            <person name="Won S.Y."/>
            <person name="Oh T.-J."/>
            <person name="Yu Y."/>
            <person name="Kim N.-H."/>
            <person name="Lee O.R."/>
            <person name="Lee T.-H."/>
            <person name="Bashyal P."/>
            <person name="Kim T.-S."/>
            <person name="Lee W.-H."/>
            <person name="Kawkins C."/>
            <person name="Kim C.-K."/>
            <person name="Kim J.S."/>
            <person name="Ahn B.O."/>
            <person name="Rhee S.Y."/>
            <person name="Sohng J.K."/>
        </authorList>
    </citation>
    <scope>NUCLEOTIDE SEQUENCE</scope>
    <source>
        <tissue evidence="11">Leaf</tissue>
    </source>
</reference>
<dbReference type="Gene3D" id="3.30.40.10">
    <property type="entry name" value="Zinc/RING finger domain, C3HC4 (zinc finger)"/>
    <property type="match status" value="1"/>
</dbReference>
<dbReference type="GO" id="GO:0061630">
    <property type="term" value="F:ubiquitin protein ligase activity"/>
    <property type="evidence" value="ECO:0007669"/>
    <property type="project" value="UniProtKB-EC"/>
</dbReference>
<dbReference type="PANTHER" id="PTHR46077">
    <property type="entry name" value="E3 UBIQUITIN-PROTEIN LIGASE TOPORS"/>
    <property type="match status" value="1"/>
</dbReference>
<name>A0A835CDW3_9FABA</name>
<comment type="caution">
    <text evidence="11">The sequence shown here is derived from an EMBL/GenBank/DDBJ whole genome shotgun (WGS) entry which is preliminary data.</text>
</comment>
<evidence type="ECO:0000259" key="10">
    <source>
        <dbReference type="PROSITE" id="PS50089"/>
    </source>
</evidence>
<comment type="catalytic activity">
    <reaction evidence="1">
        <text>S-ubiquitinyl-[E2 ubiquitin-conjugating enzyme]-L-cysteine + [acceptor protein]-L-lysine = [E2 ubiquitin-conjugating enzyme]-L-cysteine + N(6)-ubiquitinyl-[acceptor protein]-L-lysine.</text>
        <dbReference type="EC" id="2.3.2.27"/>
    </reaction>
</comment>
<evidence type="ECO:0000256" key="4">
    <source>
        <dbReference type="ARBA" id="ARBA00022723"/>
    </source>
</evidence>
<evidence type="ECO:0000313" key="12">
    <source>
        <dbReference type="Proteomes" id="UP000634136"/>
    </source>
</evidence>
<dbReference type="SUPFAM" id="SSF57850">
    <property type="entry name" value="RING/U-box"/>
    <property type="match status" value="1"/>
</dbReference>
<dbReference type="AlphaFoldDB" id="A0A835CDW3"/>
<evidence type="ECO:0000256" key="1">
    <source>
        <dbReference type="ARBA" id="ARBA00000900"/>
    </source>
</evidence>
<keyword evidence="4" id="KW-0479">Metal-binding</keyword>
<keyword evidence="3" id="KW-0808">Transferase</keyword>
<evidence type="ECO:0000256" key="6">
    <source>
        <dbReference type="ARBA" id="ARBA00022833"/>
    </source>
</evidence>
<dbReference type="GO" id="GO:0000209">
    <property type="term" value="P:protein polyubiquitination"/>
    <property type="evidence" value="ECO:0007669"/>
    <property type="project" value="TreeGrafter"/>
</dbReference>
<dbReference type="PANTHER" id="PTHR46077:SF1">
    <property type="entry name" value="TOP1 BINDING ARGININE_SERINE RICH PROTEIN, E3 UBIQUITIN LIGASE"/>
    <property type="match status" value="1"/>
</dbReference>